<dbReference type="SMART" id="SM01409">
    <property type="entry name" value="RNA_pol_Rpb6"/>
    <property type="match status" value="1"/>
</dbReference>
<comment type="function">
    <text evidence="10">Promotes RNA polymerase assembly. Latches the N- and C-terminal regions of the beta' subunit thereby facilitating its interaction with the beta and alpha subunits.</text>
</comment>
<comment type="subunit">
    <text evidence="10">The RNAP catalytic core consists of 2 alpha, 1 beta, 1 beta' and 1 omega subunit. When a sigma factor is associated with the core the holoenzyme is formed, which can initiate transcription.</text>
</comment>
<evidence type="ECO:0000313" key="11">
    <source>
        <dbReference type="EMBL" id="QDI90569.1"/>
    </source>
</evidence>
<comment type="similarity">
    <text evidence="1 10">Belongs to the RNA polymerase subunit omega family.</text>
</comment>
<evidence type="ECO:0000256" key="8">
    <source>
        <dbReference type="ARBA" id="ARBA00029924"/>
    </source>
</evidence>
<accession>A0A514LFE8</accession>
<dbReference type="GO" id="GO:0003899">
    <property type="term" value="F:DNA-directed RNA polymerase activity"/>
    <property type="evidence" value="ECO:0007669"/>
    <property type="project" value="UniProtKB-UniRule"/>
</dbReference>
<evidence type="ECO:0000256" key="10">
    <source>
        <dbReference type="HAMAP-Rule" id="MF_00366"/>
    </source>
</evidence>
<keyword evidence="4 10" id="KW-0240">DNA-directed RNA polymerase</keyword>
<dbReference type="KEGG" id="sale:EPH95_04725"/>
<dbReference type="GO" id="GO:0003677">
    <property type="term" value="F:DNA binding"/>
    <property type="evidence" value="ECO:0007669"/>
    <property type="project" value="UniProtKB-UniRule"/>
</dbReference>
<keyword evidence="12" id="KW-1185">Reference proteome</keyword>
<evidence type="ECO:0000256" key="4">
    <source>
        <dbReference type="ARBA" id="ARBA00022478"/>
    </source>
</evidence>
<dbReference type="Pfam" id="PF01192">
    <property type="entry name" value="RNA_pol_Rpb6"/>
    <property type="match status" value="1"/>
</dbReference>
<evidence type="ECO:0000256" key="1">
    <source>
        <dbReference type="ARBA" id="ARBA00006711"/>
    </source>
</evidence>
<keyword evidence="7 10" id="KW-0804">Transcription</keyword>
<dbReference type="Gene3D" id="3.90.940.10">
    <property type="match status" value="1"/>
</dbReference>
<reference evidence="12" key="1">
    <citation type="submission" date="2019-01" db="EMBL/GenBank/DDBJ databases">
        <title>Genomic analysis of Salicibibacter sp. NKC3-5.</title>
        <authorList>
            <person name="Oh Y.J."/>
        </authorList>
    </citation>
    <scope>NUCLEOTIDE SEQUENCE [LARGE SCALE GENOMIC DNA]</scope>
    <source>
        <strain evidence="12">NKC3-5</strain>
    </source>
</reference>
<dbReference type="InterPro" id="IPR003716">
    <property type="entry name" value="DNA-dir_RNA_pol_omega"/>
</dbReference>
<dbReference type="RefSeq" id="WP_142087781.1">
    <property type="nucleotide sequence ID" value="NZ_CP035485.1"/>
</dbReference>
<dbReference type="PANTHER" id="PTHR34476:SF1">
    <property type="entry name" value="DNA-DIRECTED RNA POLYMERASE SUBUNIT OMEGA"/>
    <property type="match status" value="1"/>
</dbReference>
<dbReference type="HAMAP" id="MF_00366">
    <property type="entry name" value="RNApol_bact_RpoZ"/>
    <property type="match status" value="1"/>
</dbReference>
<dbReference type="GO" id="GO:0000428">
    <property type="term" value="C:DNA-directed RNA polymerase complex"/>
    <property type="evidence" value="ECO:0007669"/>
    <property type="project" value="UniProtKB-KW"/>
</dbReference>
<evidence type="ECO:0000256" key="7">
    <source>
        <dbReference type="ARBA" id="ARBA00023163"/>
    </source>
</evidence>
<protein>
    <recommendedName>
        <fullName evidence="3 10">DNA-directed RNA polymerase subunit omega</fullName>
        <shortName evidence="10">RNAP omega subunit</shortName>
        <ecNumber evidence="2 10">2.7.7.6</ecNumber>
    </recommendedName>
    <alternativeName>
        <fullName evidence="10">RNA polymerase omega subunit</fullName>
    </alternativeName>
    <alternativeName>
        <fullName evidence="8 10">Transcriptase subunit omega</fullName>
    </alternativeName>
</protein>
<organism evidence="11 12">
    <name type="scientific">Salicibibacter halophilus</name>
    <dbReference type="NCBI Taxonomy" id="2502791"/>
    <lineage>
        <taxon>Bacteria</taxon>
        <taxon>Bacillati</taxon>
        <taxon>Bacillota</taxon>
        <taxon>Bacilli</taxon>
        <taxon>Bacillales</taxon>
        <taxon>Bacillaceae</taxon>
        <taxon>Salicibibacter</taxon>
    </lineage>
</organism>
<proteinExistence type="inferred from homology"/>
<dbReference type="GO" id="GO:0006351">
    <property type="term" value="P:DNA-templated transcription"/>
    <property type="evidence" value="ECO:0007669"/>
    <property type="project" value="UniProtKB-UniRule"/>
</dbReference>
<dbReference type="OrthoDB" id="9815459at2"/>
<evidence type="ECO:0000256" key="2">
    <source>
        <dbReference type="ARBA" id="ARBA00012418"/>
    </source>
</evidence>
<evidence type="ECO:0000256" key="3">
    <source>
        <dbReference type="ARBA" id="ARBA00013725"/>
    </source>
</evidence>
<dbReference type="InterPro" id="IPR006110">
    <property type="entry name" value="Pol_omega/Rpo6/RPB6"/>
</dbReference>
<dbReference type="EC" id="2.7.7.6" evidence="2 10"/>
<evidence type="ECO:0000256" key="6">
    <source>
        <dbReference type="ARBA" id="ARBA00022695"/>
    </source>
</evidence>
<dbReference type="NCBIfam" id="TIGR00690">
    <property type="entry name" value="rpoZ"/>
    <property type="match status" value="1"/>
</dbReference>
<gene>
    <name evidence="10" type="primary">rpoZ</name>
    <name evidence="11" type="ORF">EPH95_04725</name>
</gene>
<comment type="catalytic activity">
    <reaction evidence="9 10">
        <text>RNA(n) + a ribonucleoside 5'-triphosphate = RNA(n+1) + diphosphate</text>
        <dbReference type="Rhea" id="RHEA:21248"/>
        <dbReference type="Rhea" id="RHEA-COMP:14527"/>
        <dbReference type="Rhea" id="RHEA-COMP:17342"/>
        <dbReference type="ChEBI" id="CHEBI:33019"/>
        <dbReference type="ChEBI" id="CHEBI:61557"/>
        <dbReference type="ChEBI" id="CHEBI:140395"/>
        <dbReference type="EC" id="2.7.7.6"/>
    </reaction>
</comment>
<evidence type="ECO:0000256" key="5">
    <source>
        <dbReference type="ARBA" id="ARBA00022679"/>
    </source>
</evidence>
<keyword evidence="6 10" id="KW-0548">Nucleotidyltransferase</keyword>
<sequence length="66" mass="7453">MINPSIDALLTKIDSKYSIVTIAAQRARELQETEDHQSTLEKPRSNKLVGIALEEIHEGHLTIKKE</sequence>
<dbReference type="AlphaFoldDB" id="A0A514LFE8"/>
<dbReference type="SUPFAM" id="SSF63562">
    <property type="entry name" value="RPB6/omega subunit-like"/>
    <property type="match status" value="1"/>
</dbReference>
<dbReference type="Proteomes" id="UP000319756">
    <property type="component" value="Chromosome"/>
</dbReference>
<dbReference type="EMBL" id="CP035485">
    <property type="protein sequence ID" value="QDI90569.1"/>
    <property type="molecule type" value="Genomic_DNA"/>
</dbReference>
<evidence type="ECO:0000256" key="9">
    <source>
        <dbReference type="ARBA" id="ARBA00048552"/>
    </source>
</evidence>
<evidence type="ECO:0000313" key="12">
    <source>
        <dbReference type="Proteomes" id="UP000319756"/>
    </source>
</evidence>
<keyword evidence="5 10" id="KW-0808">Transferase</keyword>
<name>A0A514LFE8_9BACI</name>
<dbReference type="PANTHER" id="PTHR34476">
    <property type="entry name" value="DNA-DIRECTED RNA POLYMERASE SUBUNIT OMEGA"/>
    <property type="match status" value="1"/>
</dbReference>
<dbReference type="InterPro" id="IPR036161">
    <property type="entry name" value="RPB6/omega-like_sf"/>
</dbReference>